<dbReference type="GeneID" id="17088131"/>
<gene>
    <name evidence="4" type="ORF">Gasu_33310</name>
</gene>
<organism evidence="4 5">
    <name type="scientific">Galdieria sulphuraria</name>
    <name type="common">Red alga</name>
    <dbReference type="NCBI Taxonomy" id="130081"/>
    <lineage>
        <taxon>Eukaryota</taxon>
        <taxon>Rhodophyta</taxon>
        <taxon>Bangiophyceae</taxon>
        <taxon>Galdieriales</taxon>
        <taxon>Galdieriaceae</taxon>
        <taxon>Galdieria</taxon>
    </lineage>
</organism>
<dbReference type="CDD" id="cd00593">
    <property type="entry name" value="RIBOc"/>
    <property type="match status" value="1"/>
</dbReference>
<sequence>MWRSIRLRRFCSVSIKRIREQRKKEAKEHQDPKGVLKIWEAPTEHPAKRIQRLERRASDRQLEKFAKLTPLKTIESEAFPFVSLKIRTLECSLRLRTDYLDYLKRWKGTHFFADTVELLMAALTHSSFIHHVIRVDHDNISQQATLNVLGAYVLKLSLLESLFPSKEKLKTFFGLDIEELRGIFYRCDSLANTSTLTKLALDLDLPFLIRRFPADPRAVAGKPPVTGLSPTELKGLNSVLCESMQALVGAVFLLRGLQGSVNFIQEFCNPLNAAQSERKDSYSDFLSTFTGEDFDPRGRSRVLLLDPESTLHDLFNRLSVRKRKENPDSKVKFELRYRTLESNKGSGSSFAYVVSLECGDEILATGAADSEAGAKKAAARAVISLIGGESLCEVPMDEAFHPVYNAQVPKPGNYSSRASAFRCLKMFEQVGLIDNVSVEVRHVGIGSRFFRLGHNVENSGTITGVVRVGSKTYESRRQYETESQAKDAAAELAVRDICSNLSFSSHASSSSLGNYTSQFRWLHETSRFNGRGRYASPNSVLHETLHLVSNTNKCLAADERSFLSNMPIEYCDLACHIGRIVLHLWSCVEYTRFHGLTGWQEDVEKYIKGRLRSQELQKLSSSIGISINTSEQSSNMETLSILEAVVGCLYLSRGCENTIELLHQAIIHKQ</sequence>
<feature type="domain" description="DRBM" evidence="3">
    <location>
        <begin position="306"/>
        <end position="388"/>
    </location>
</feature>
<dbReference type="GO" id="GO:0006396">
    <property type="term" value="P:RNA processing"/>
    <property type="evidence" value="ECO:0007669"/>
    <property type="project" value="InterPro"/>
</dbReference>
<dbReference type="InterPro" id="IPR036389">
    <property type="entry name" value="RNase_III_sf"/>
</dbReference>
<dbReference type="Gramene" id="EME29325">
    <property type="protein sequence ID" value="EME29325"/>
    <property type="gene ID" value="Gasu_33310"/>
</dbReference>
<keyword evidence="1 2" id="KW-0694">RNA-binding</keyword>
<dbReference type="Proteomes" id="UP000030680">
    <property type="component" value="Unassembled WGS sequence"/>
</dbReference>
<name>M2WZ25_GALSU</name>
<dbReference type="InterPro" id="IPR000999">
    <property type="entry name" value="RNase_III_dom"/>
</dbReference>
<dbReference type="AlphaFoldDB" id="M2WZ25"/>
<keyword evidence="5" id="KW-1185">Reference proteome</keyword>
<evidence type="ECO:0000313" key="4">
    <source>
        <dbReference type="EMBL" id="EME29325.1"/>
    </source>
</evidence>
<dbReference type="GO" id="GO:0003723">
    <property type="term" value="F:RNA binding"/>
    <property type="evidence" value="ECO:0007669"/>
    <property type="project" value="UniProtKB-UniRule"/>
</dbReference>
<dbReference type="RefSeq" id="XP_005705845.1">
    <property type="nucleotide sequence ID" value="XM_005705788.1"/>
</dbReference>
<dbReference type="SUPFAM" id="SSF69065">
    <property type="entry name" value="RNase III domain-like"/>
    <property type="match status" value="1"/>
</dbReference>
<evidence type="ECO:0000313" key="5">
    <source>
        <dbReference type="Proteomes" id="UP000030680"/>
    </source>
</evidence>
<reference evidence="5" key="1">
    <citation type="journal article" date="2013" name="Science">
        <title>Gene transfer from bacteria and archaea facilitated evolution of an extremophilic eukaryote.</title>
        <authorList>
            <person name="Schonknecht G."/>
            <person name="Chen W.H."/>
            <person name="Ternes C.M."/>
            <person name="Barbier G.G."/>
            <person name="Shrestha R.P."/>
            <person name="Stanke M."/>
            <person name="Brautigam A."/>
            <person name="Baker B.J."/>
            <person name="Banfield J.F."/>
            <person name="Garavito R.M."/>
            <person name="Carr K."/>
            <person name="Wilkerson C."/>
            <person name="Rensing S.A."/>
            <person name="Gagneul D."/>
            <person name="Dickenson N.E."/>
            <person name="Oesterhelt C."/>
            <person name="Lercher M.J."/>
            <person name="Weber A.P."/>
        </authorList>
    </citation>
    <scope>NUCLEOTIDE SEQUENCE [LARGE SCALE GENOMIC DNA]</scope>
    <source>
        <strain evidence="5">074W</strain>
    </source>
</reference>
<evidence type="ECO:0000256" key="2">
    <source>
        <dbReference type="PROSITE-ProRule" id="PRU00266"/>
    </source>
</evidence>
<dbReference type="Gene3D" id="1.10.1520.10">
    <property type="entry name" value="Ribonuclease III domain"/>
    <property type="match status" value="1"/>
</dbReference>
<dbReference type="InterPro" id="IPR014720">
    <property type="entry name" value="dsRBD_dom"/>
</dbReference>
<protein>
    <recommendedName>
        <fullName evidence="3">DRBM domain-containing protein</fullName>
    </recommendedName>
</protein>
<evidence type="ECO:0000256" key="1">
    <source>
        <dbReference type="ARBA" id="ARBA00022884"/>
    </source>
</evidence>
<accession>M2WZ25</accession>
<dbReference type="GO" id="GO:0004525">
    <property type="term" value="F:ribonuclease III activity"/>
    <property type="evidence" value="ECO:0007669"/>
    <property type="project" value="InterPro"/>
</dbReference>
<dbReference type="Pfam" id="PF14622">
    <property type="entry name" value="Ribonucleas_3_3"/>
    <property type="match status" value="1"/>
</dbReference>
<dbReference type="EMBL" id="KB454510">
    <property type="protein sequence ID" value="EME29325.1"/>
    <property type="molecule type" value="Genomic_DNA"/>
</dbReference>
<dbReference type="PROSITE" id="PS50137">
    <property type="entry name" value="DS_RBD"/>
    <property type="match status" value="1"/>
</dbReference>
<dbReference type="OrthoDB" id="10324485at2759"/>
<evidence type="ECO:0000259" key="3">
    <source>
        <dbReference type="PROSITE" id="PS50137"/>
    </source>
</evidence>
<dbReference type="KEGG" id="gsl:Gasu_33310"/>
<proteinExistence type="predicted"/>